<dbReference type="Gene3D" id="3.90.470.20">
    <property type="entry name" value="4'-phosphopantetheinyl transferase domain"/>
    <property type="match status" value="1"/>
</dbReference>
<dbReference type="InterPro" id="IPR037143">
    <property type="entry name" value="4-PPantetheinyl_Trfase_dom_sf"/>
</dbReference>
<dbReference type="InterPro" id="IPR008278">
    <property type="entry name" value="4-PPantetheinyl_Trfase_dom"/>
</dbReference>
<comment type="subcellular location">
    <subcellularLocation>
        <location evidence="8">Cytoplasm</location>
    </subcellularLocation>
</comment>
<dbReference type="NCBIfam" id="TIGR00556">
    <property type="entry name" value="pantethn_trn"/>
    <property type="match status" value="1"/>
</dbReference>
<keyword evidence="3 8" id="KW-0479">Metal-binding</keyword>
<accession>A0A165L1A9</accession>
<dbReference type="GO" id="GO:0005737">
    <property type="term" value="C:cytoplasm"/>
    <property type="evidence" value="ECO:0007669"/>
    <property type="project" value="UniProtKB-SubCell"/>
</dbReference>
<name>A0A165L1A9_PELLU</name>
<evidence type="ECO:0000256" key="1">
    <source>
        <dbReference type="ARBA" id="ARBA00022516"/>
    </source>
</evidence>
<sequence>MEIGVDIVDLVRIEKAYGRYGRKFLERIMTGEEIELCLKKPSPLASIAGRFAAKEAVVKALGTGITAAVHWKSFEVLNDPAGKPFVRSSQPGLLPEGCSIKISIAHDRHSAVATALLCRGPES</sequence>
<organism evidence="10 11">
    <name type="scientific">Pelodictyon luteolum</name>
    <dbReference type="NCBI Taxonomy" id="1100"/>
    <lineage>
        <taxon>Bacteria</taxon>
        <taxon>Pseudomonadati</taxon>
        <taxon>Chlorobiota</taxon>
        <taxon>Chlorobiia</taxon>
        <taxon>Chlorobiales</taxon>
        <taxon>Chlorobiaceae</taxon>
        <taxon>Chlorobium/Pelodictyon group</taxon>
        <taxon>Pelodictyon</taxon>
    </lineage>
</organism>
<keyword evidence="5 8" id="KW-0460">Magnesium</keyword>
<comment type="caution">
    <text evidence="10">The sequence shown here is derived from an EMBL/GenBank/DDBJ whole genome shotgun (WGS) entry which is preliminary data.</text>
</comment>
<dbReference type="GO" id="GO:0006633">
    <property type="term" value="P:fatty acid biosynthetic process"/>
    <property type="evidence" value="ECO:0007669"/>
    <property type="project" value="UniProtKB-UniRule"/>
</dbReference>
<reference evidence="10 11" key="1">
    <citation type="submission" date="2016-03" db="EMBL/GenBank/DDBJ databases">
        <title>Speciation and ecological success in dimly lit waters: horizontal gene transfer in a green sulfur bacteria bloom unveiled by metagenomic assembly.</title>
        <authorList>
            <person name="Llorens-Mares T."/>
            <person name="Liu Z."/>
            <person name="Allen L.Z."/>
            <person name="Rusch D.B."/>
            <person name="Craig M.T."/>
            <person name="Dupont C.L."/>
            <person name="Bryant D.A."/>
            <person name="Casamayor E.O."/>
        </authorList>
    </citation>
    <scope>NUCLEOTIDE SEQUENCE [LARGE SCALE GENOMIC DNA]</scope>
    <source>
        <strain evidence="10">CIII</strain>
    </source>
</reference>
<keyword evidence="1 8" id="KW-0444">Lipid biosynthesis</keyword>
<keyword evidence="7 8" id="KW-0275">Fatty acid biosynthesis</keyword>
<keyword evidence="2 8" id="KW-0808">Transferase</keyword>
<evidence type="ECO:0000256" key="8">
    <source>
        <dbReference type="HAMAP-Rule" id="MF_00101"/>
    </source>
</evidence>
<dbReference type="GO" id="GO:0000287">
    <property type="term" value="F:magnesium ion binding"/>
    <property type="evidence" value="ECO:0007669"/>
    <property type="project" value="UniProtKB-UniRule"/>
</dbReference>
<evidence type="ECO:0000256" key="4">
    <source>
        <dbReference type="ARBA" id="ARBA00022832"/>
    </source>
</evidence>
<comment type="function">
    <text evidence="8">Transfers the 4'-phosphopantetheine moiety from coenzyme A to a Ser of acyl-carrier-protein.</text>
</comment>
<keyword evidence="4 8" id="KW-0276">Fatty acid metabolism</keyword>
<evidence type="ECO:0000256" key="6">
    <source>
        <dbReference type="ARBA" id="ARBA00023098"/>
    </source>
</evidence>
<evidence type="ECO:0000256" key="7">
    <source>
        <dbReference type="ARBA" id="ARBA00023160"/>
    </source>
</evidence>
<evidence type="ECO:0000313" key="10">
    <source>
        <dbReference type="EMBL" id="KZK73445.1"/>
    </source>
</evidence>
<dbReference type="AlphaFoldDB" id="A0A165L1A9"/>
<keyword evidence="6 8" id="KW-0443">Lipid metabolism</keyword>
<dbReference type="EMBL" id="LVWG01000036">
    <property type="protein sequence ID" value="KZK73445.1"/>
    <property type="molecule type" value="Genomic_DNA"/>
</dbReference>
<dbReference type="Pfam" id="PF01648">
    <property type="entry name" value="ACPS"/>
    <property type="match status" value="1"/>
</dbReference>
<dbReference type="SUPFAM" id="SSF56214">
    <property type="entry name" value="4'-phosphopantetheinyl transferase"/>
    <property type="match status" value="1"/>
</dbReference>
<dbReference type="InterPro" id="IPR002582">
    <property type="entry name" value="ACPS"/>
</dbReference>
<dbReference type="NCBIfam" id="TIGR00516">
    <property type="entry name" value="acpS"/>
    <property type="match status" value="1"/>
</dbReference>
<evidence type="ECO:0000256" key="3">
    <source>
        <dbReference type="ARBA" id="ARBA00022723"/>
    </source>
</evidence>
<keyword evidence="8" id="KW-0963">Cytoplasm</keyword>
<evidence type="ECO:0000313" key="11">
    <source>
        <dbReference type="Proteomes" id="UP000076481"/>
    </source>
</evidence>
<dbReference type="EC" id="2.7.8.7" evidence="8"/>
<gene>
    <name evidence="8 10" type="primary">acpS</name>
    <name evidence="10" type="ORF">A3K90_01555</name>
</gene>
<comment type="catalytic activity">
    <reaction evidence="8">
        <text>apo-[ACP] + CoA = holo-[ACP] + adenosine 3',5'-bisphosphate + H(+)</text>
        <dbReference type="Rhea" id="RHEA:12068"/>
        <dbReference type="Rhea" id="RHEA-COMP:9685"/>
        <dbReference type="Rhea" id="RHEA-COMP:9690"/>
        <dbReference type="ChEBI" id="CHEBI:15378"/>
        <dbReference type="ChEBI" id="CHEBI:29999"/>
        <dbReference type="ChEBI" id="CHEBI:57287"/>
        <dbReference type="ChEBI" id="CHEBI:58343"/>
        <dbReference type="ChEBI" id="CHEBI:64479"/>
        <dbReference type="EC" id="2.7.8.7"/>
    </reaction>
</comment>
<feature type="domain" description="4'-phosphopantetheinyl transferase" evidence="9">
    <location>
        <begin position="3"/>
        <end position="93"/>
    </location>
</feature>
<evidence type="ECO:0000256" key="2">
    <source>
        <dbReference type="ARBA" id="ARBA00022679"/>
    </source>
</evidence>
<dbReference type="NCBIfam" id="NF011257">
    <property type="entry name" value="PRK14663.1"/>
    <property type="match status" value="1"/>
</dbReference>
<feature type="binding site" evidence="8">
    <location>
        <position position="55"/>
    </location>
    <ligand>
        <name>Mg(2+)</name>
        <dbReference type="ChEBI" id="CHEBI:18420"/>
    </ligand>
</feature>
<proteinExistence type="inferred from homology"/>
<dbReference type="GO" id="GO:0008897">
    <property type="term" value="F:holo-[acyl-carrier-protein] synthase activity"/>
    <property type="evidence" value="ECO:0007669"/>
    <property type="project" value="UniProtKB-UniRule"/>
</dbReference>
<protein>
    <recommendedName>
        <fullName evidence="8">Holo-[acyl-carrier-protein] synthase</fullName>
        <shortName evidence="8">Holo-ACP synthase</shortName>
        <ecNumber evidence="8">2.7.8.7</ecNumber>
    </recommendedName>
    <alternativeName>
        <fullName evidence="8">4'-phosphopantetheinyl transferase AcpS</fullName>
    </alternativeName>
</protein>
<dbReference type="HAMAP" id="MF_00101">
    <property type="entry name" value="AcpS"/>
    <property type="match status" value="1"/>
</dbReference>
<comment type="cofactor">
    <cofactor evidence="8">
        <name>Mg(2+)</name>
        <dbReference type="ChEBI" id="CHEBI:18420"/>
    </cofactor>
</comment>
<dbReference type="Proteomes" id="UP000076481">
    <property type="component" value="Unassembled WGS sequence"/>
</dbReference>
<dbReference type="RefSeq" id="WP_303682404.1">
    <property type="nucleotide sequence ID" value="NZ_LVWG01000036.1"/>
</dbReference>
<evidence type="ECO:0000256" key="5">
    <source>
        <dbReference type="ARBA" id="ARBA00022842"/>
    </source>
</evidence>
<comment type="similarity">
    <text evidence="8">Belongs to the P-Pant transferase superfamily. AcpS family.</text>
</comment>
<evidence type="ECO:0000259" key="9">
    <source>
        <dbReference type="Pfam" id="PF01648"/>
    </source>
</evidence>
<feature type="binding site" evidence="8">
    <location>
        <position position="6"/>
    </location>
    <ligand>
        <name>Mg(2+)</name>
        <dbReference type="ChEBI" id="CHEBI:18420"/>
    </ligand>
</feature>
<dbReference type="InterPro" id="IPR004568">
    <property type="entry name" value="Ppantetheine-prot_Trfase_dom"/>
</dbReference>